<organism evidence="3 4">
    <name type="scientific">Cobetia crustatorum</name>
    <dbReference type="NCBI Taxonomy" id="553385"/>
    <lineage>
        <taxon>Bacteria</taxon>
        <taxon>Pseudomonadati</taxon>
        <taxon>Pseudomonadota</taxon>
        <taxon>Gammaproteobacteria</taxon>
        <taxon>Oceanospirillales</taxon>
        <taxon>Halomonadaceae</taxon>
        <taxon>Cobetia</taxon>
    </lineage>
</organism>
<protein>
    <submittedName>
        <fullName evidence="3">DUF1508 domain-containing protein</fullName>
    </submittedName>
</protein>
<evidence type="ECO:0000256" key="1">
    <source>
        <dbReference type="ARBA" id="ARBA00007576"/>
    </source>
</evidence>
<dbReference type="InterPro" id="IPR010879">
    <property type="entry name" value="DUF1508"/>
</dbReference>
<dbReference type="RefSeq" id="WP_024951174.1">
    <property type="nucleotide sequence ID" value="NZ_CAWOWR010000137.1"/>
</dbReference>
<feature type="domain" description="DUF1508" evidence="2">
    <location>
        <begin position="61"/>
        <end position="108"/>
    </location>
</feature>
<dbReference type="SUPFAM" id="SSF160113">
    <property type="entry name" value="YegP-like"/>
    <property type="match status" value="2"/>
</dbReference>
<dbReference type="PANTHER" id="PTHR40606:SF1">
    <property type="entry name" value="UPF0339 PROTEIN YEGP"/>
    <property type="match status" value="1"/>
</dbReference>
<comment type="caution">
    <text evidence="3">The sequence shown here is derived from an EMBL/GenBank/DDBJ whole genome shotgun (WGS) entry which is preliminary data.</text>
</comment>
<dbReference type="STRING" id="553385.GCA_000591415_00868"/>
<dbReference type="Gene3D" id="2.30.29.80">
    <property type="match status" value="1"/>
</dbReference>
<dbReference type="PANTHER" id="PTHR40606">
    <property type="match status" value="1"/>
</dbReference>
<dbReference type="OrthoDB" id="9802792at2"/>
<dbReference type="Pfam" id="PF07411">
    <property type="entry name" value="DUF1508"/>
    <property type="match status" value="2"/>
</dbReference>
<dbReference type="InterPro" id="IPR051141">
    <property type="entry name" value="UPF0339_domain"/>
</dbReference>
<accession>A0A558HJ24</accession>
<dbReference type="InterPro" id="IPR036913">
    <property type="entry name" value="YegP-like_sf"/>
</dbReference>
<evidence type="ECO:0000259" key="2">
    <source>
        <dbReference type="Pfam" id="PF07411"/>
    </source>
</evidence>
<keyword evidence="4" id="KW-1185">Reference proteome</keyword>
<dbReference type="AlphaFoldDB" id="A0A558HJ24"/>
<gene>
    <name evidence="3" type="ORF">FQP86_11775</name>
</gene>
<sequence length="113" mass="12439">MAGKFVITRGKDNKFYFALKAGNGEQILQSQGYADKRGCLNGVESVRKNAIEEKRFTKEIAKDGRFYFTLLAANSQQIGRSQMYKSESGRDNGIASVGRNAADAAILEQLDPV</sequence>
<dbReference type="Proteomes" id="UP000319941">
    <property type="component" value="Unassembled WGS sequence"/>
</dbReference>
<dbReference type="EMBL" id="VNFH01000008">
    <property type="protein sequence ID" value="TVU69136.1"/>
    <property type="molecule type" value="Genomic_DNA"/>
</dbReference>
<proteinExistence type="inferred from homology"/>
<evidence type="ECO:0000313" key="4">
    <source>
        <dbReference type="Proteomes" id="UP000319941"/>
    </source>
</evidence>
<evidence type="ECO:0000313" key="3">
    <source>
        <dbReference type="EMBL" id="TVU69136.1"/>
    </source>
</evidence>
<reference evidence="3 4" key="1">
    <citation type="submission" date="2019-07" db="EMBL/GenBank/DDBJ databases">
        <title>Diversity of Bacteria from Kongsfjorden, Arctic.</title>
        <authorList>
            <person name="Yu Y."/>
        </authorList>
    </citation>
    <scope>NUCLEOTIDE SEQUENCE [LARGE SCALE GENOMIC DNA]</scope>
    <source>
        <strain evidence="3 4">SM1923</strain>
    </source>
</reference>
<name>A0A558HJ24_9GAMM</name>
<comment type="similarity">
    <text evidence="1">Belongs to the UPF0339 family. Duplicated subfamily.</text>
</comment>
<feature type="domain" description="DUF1508" evidence="2">
    <location>
        <begin position="11"/>
        <end position="54"/>
    </location>
</feature>